<dbReference type="RefSeq" id="WP_111213866.1">
    <property type="nucleotide sequence ID" value="NZ_POTY01000059.1"/>
</dbReference>
<reference evidence="1 2" key="1">
    <citation type="submission" date="2018-01" db="EMBL/GenBank/DDBJ databases">
        <title>Draft genome sequence of Jishengella sp. NA12.</title>
        <authorList>
            <person name="Sahin N."/>
            <person name="Ay H."/>
            <person name="Saygin H."/>
        </authorList>
    </citation>
    <scope>NUCLEOTIDE SEQUENCE [LARGE SCALE GENOMIC DNA]</scope>
    <source>
        <strain evidence="1 2">NA12</strain>
    </source>
</reference>
<evidence type="ECO:0000313" key="1">
    <source>
        <dbReference type="EMBL" id="PZG19245.1"/>
    </source>
</evidence>
<dbReference type="OrthoDB" id="3298516at2"/>
<dbReference type="EMBL" id="POTY01000059">
    <property type="protein sequence ID" value="PZG19245.1"/>
    <property type="molecule type" value="Genomic_DNA"/>
</dbReference>
<gene>
    <name evidence="1" type="ORF">C1I95_11895</name>
</gene>
<protein>
    <submittedName>
        <fullName evidence="1">Uncharacterized protein</fullName>
    </submittedName>
</protein>
<accession>A0A2W2ERT4</accession>
<comment type="caution">
    <text evidence="1">The sequence shown here is derived from an EMBL/GenBank/DDBJ whole genome shotgun (WGS) entry which is preliminary data.</text>
</comment>
<proteinExistence type="predicted"/>
<evidence type="ECO:0000313" key="2">
    <source>
        <dbReference type="Proteomes" id="UP000248924"/>
    </source>
</evidence>
<dbReference type="Proteomes" id="UP000248924">
    <property type="component" value="Unassembled WGS sequence"/>
</dbReference>
<organism evidence="1 2">
    <name type="scientific">Micromonospora craterilacus</name>
    <dbReference type="NCBI Taxonomy" id="1655439"/>
    <lineage>
        <taxon>Bacteria</taxon>
        <taxon>Bacillati</taxon>
        <taxon>Actinomycetota</taxon>
        <taxon>Actinomycetes</taxon>
        <taxon>Micromonosporales</taxon>
        <taxon>Micromonosporaceae</taxon>
        <taxon>Micromonospora</taxon>
    </lineage>
</organism>
<sequence length="80" mass="8925">MHTVEDPNDENFRDLDNLLSLDPSEEDHVGQGRELALVADELEAIKRAEALAGAQPDRWVNFGVAGDDYADLVRFRRGDS</sequence>
<dbReference type="AlphaFoldDB" id="A0A2W2ERT4"/>
<keyword evidence="2" id="KW-1185">Reference proteome</keyword>
<name>A0A2W2ERT4_9ACTN</name>